<dbReference type="EMBL" id="JBJQOH010000002">
    <property type="protein sequence ID" value="KAL3695606.1"/>
    <property type="molecule type" value="Genomic_DNA"/>
</dbReference>
<dbReference type="PANTHER" id="PTHR37213">
    <property type="entry name" value="SUBTILISIN-LIKE PROTEASE"/>
    <property type="match status" value="1"/>
</dbReference>
<protein>
    <submittedName>
        <fullName evidence="2">Uncharacterized protein</fullName>
    </submittedName>
</protein>
<proteinExistence type="predicted"/>
<dbReference type="PANTHER" id="PTHR37213:SF1">
    <property type="entry name" value="SUBTILISIN-LIKE PROTEASE"/>
    <property type="match status" value="1"/>
</dbReference>
<feature type="region of interest" description="Disordered" evidence="1">
    <location>
        <begin position="70"/>
        <end position="94"/>
    </location>
</feature>
<comment type="caution">
    <text evidence="2">The sequence shown here is derived from an EMBL/GenBank/DDBJ whole genome shotgun (WGS) entry which is preliminary data.</text>
</comment>
<feature type="compositionally biased region" description="Basic and acidic residues" evidence="1">
    <location>
        <begin position="70"/>
        <end position="82"/>
    </location>
</feature>
<evidence type="ECO:0000313" key="3">
    <source>
        <dbReference type="Proteomes" id="UP001633002"/>
    </source>
</evidence>
<gene>
    <name evidence="2" type="ORF">R1sor_009682</name>
</gene>
<organism evidence="2 3">
    <name type="scientific">Riccia sorocarpa</name>
    <dbReference type="NCBI Taxonomy" id="122646"/>
    <lineage>
        <taxon>Eukaryota</taxon>
        <taxon>Viridiplantae</taxon>
        <taxon>Streptophyta</taxon>
        <taxon>Embryophyta</taxon>
        <taxon>Marchantiophyta</taxon>
        <taxon>Marchantiopsida</taxon>
        <taxon>Marchantiidae</taxon>
        <taxon>Marchantiales</taxon>
        <taxon>Ricciaceae</taxon>
        <taxon>Riccia</taxon>
    </lineage>
</organism>
<accession>A0ABD3HZX0</accession>
<name>A0ABD3HZX0_9MARC</name>
<evidence type="ECO:0000313" key="2">
    <source>
        <dbReference type="EMBL" id="KAL3695606.1"/>
    </source>
</evidence>
<dbReference type="AlphaFoldDB" id="A0ABD3HZX0"/>
<reference evidence="2 3" key="1">
    <citation type="submission" date="2024-09" db="EMBL/GenBank/DDBJ databases">
        <title>Chromosome-scale assembly of Riccia sorocarpa.</title>
        <authorList>
            <person name="Paukszto L."/>
        </authorList>
    </citation>
    <scope>NUCLEOTIDE SEQUENCE [LARGE SCALE GENOMIC DNA]</scope>
    <source>
        <strain evidence="2">LP-2024</strain>
        <tissue evidence="2">Aerial parts of the thallus</tissue>
    </source>
</reference>
<dbReference type="Proteomes" id="UP001633002">
    <property type="component" value="Unassembled WGS sequence"/>
</dbReference>
<evidence type="ECO:0000256" key="1">
    <source>
        <dbReference type="SAM" id="MobiDB-lite"/>
    </source>
</evidence>
<keyword evidence="3" id="KW-1185">Reference proteome</keyword>
<sequence length="94" mass="10501">MGRGTMRRSIGSFMGNALGGVRGRENAAAWMVAFTAAYLLWIKPARDAQKEEEARAILRREADLHRYVEKTRPIADPQERGLIRGKGKQSVSES</sequence>